<evidence type="ECO:0000313" key="5">
    <source>
        <dbReference type="EMBL" id="GGI22285.1"/>
    </source>
</evidence>
<dbReference type="Gene3D" id="1.10.4030.10">
    <property type="entry name" value="Porin chaperone SurA, peptide-binding domain"/>
    <property type="match status" value="1"/>
</dbReference>
<feature type="signal peptide" evidence="3">
    <location>
        <begin position="1"/>
        <end position="20"/>
    </location>
</feature>
<evidence type="ECO:0000256" key="1">
    <source>
        <dbReference type="ARBA" id="ARBA00022729"/>
    </source>
</evidence>
<dbReference type="Gene3D" id="3.10.50.40">
    <property type="match status" value="2"/>
</dbReference>
<accession>A0ABQ2BET6</accession>
<keyword evidence="2" id="KW-0697">Rotamase</keyword>
<comment type="caution">
    <text evidence="5">The sequence shown here is derived from an EMBL/GenBank/DDBJ whole genome shotgun (WGS) entry which is preliminary data.</text>
</comment>
<feature type="domain" description="PpiC" evidence="4">
    <location>
        <begin position="169"/>
        <end position="269"/>
    </location>
</feature>
<organism evidence="5 6">
    <name type="scientific">Pedobacter mendelii</name>
    <dbReference type="NCBI Taxonomy" id="1908240"/>
    <lineage>
        <taxon>Bacteria</taxon>
        <taxon>Pseudomonadati</taxon>
        <taxon>Bacteroidota</taxon>
        <taxon>Sphingobacteriia</taxon>
        <taxon>Sphingobacteriales</taxon>
        <taxon>Sphingobacteriaceae</taxon>
        <taxon>Pedobacter</taxon>
    </lineage>
</organism>
<dbReference type="PROSITE" id="PS01096">
    <property type="entry name" value="PPIC_PPIASE_1"/>
    <property type="match status" value="1"/>
</dbReference>
<evidence type="ECO:0000256" key="3">
    <source>
        <dbReference type="SAM" id="SignalP"/>
    </source>
</evidence>
<dbReference type="InterPro" id="IPR000297">
    <property type="entry name" value="PPIase_PpiC"/>
</dbReference>
<dbReference type="GO" id="GO:0016853">
    <property type="term" value="F:isomerase activity"/>
    <property type="evidence" value="ECO:0007669"/>
    <property type="project" value="UniProtKB-KW"/>
</dbReference>
<protein>
    <submittedName>
        <fullName evidence="5">Peptidylprolyl isomerase</fullName>
    </submittedName>
</protein>
<dbReference type="Proteomes" id="UP000645390">
    <property type="component" value="Unassembled WGS sequence"/>
</dbReference>
<dbReference type="InterPro" id="IPR046357">
    <property type="entry name" value="PPIase_dom_sf"/>
</dbReference>
<evidence type="ECO:0000259" key="4">
    <source>
        <dbReference type="PROSITE" id="PS50198"/>
    </source>
</evidence>
<dbReference type="PANTHER" id="PTHR47637">
    <property type="entry name" value="CHAPERONE SURA"/>
    <property type="match status" value="1"/>
</dbReference>
<dbReference type="SUPFAM" id="SSF109998">
    <property type="entry name" value="Triger factor/SurA peptide-binding domain-like"/>
    <property type="match status" value="1"/>
</dbReference>
<dbReference type="InterPro" id="IPR050280">
    <property type="entry name" value="OMP_Chaperone_SurA"/>
</dbReference>
<dbReference type="Pfam" id="PF00639">
    <property type="entry name" value="Rotamase"/>
    <property type="match status" value="2"/>
</dbReference>
<evidence type="ECO:0000256" key="2">
    <source>
        <dbReference type="PROSITE-ProRule" id="PRU00278"/>
    </source>
</evidence>
<name>A0ABQ2BET6_9SPHI</name>
<feature type="chain" id="PRO_5045118390" evidence="3">
    <location>
        <begin position="21"/>
        <end position="453"/>
    </location>
</feature>
<proteinExistence type="predicted"/>
<dbReference type="PROSITE" id="PS50198">
    <property type="entry name" value="PPIC_PPIASE_2"/>
    <property type="match status" value="2"/>
</dbReference>
<feature type="domain" description="PpiC" evidence="4">
    <location>
        <begin position="272"/>
        <end position="388"/>
    </location>
</feature>
<dbReference type="RefSeq" id="WP_188411384.1">
    <property type="nucleotide sequence ID" value="NZ_BMDJ01000001.1"/>
</dbReference>
<dbReference type="InterPro" id="IPR027304">
    <property type="entry name" value="Trigger_fact/SurA_dom_sf"/>
</dbReference>
<keyword evidence="6" id="KW-1185">Reference proteome</keyword>
<sequence>MKKVFLVVTGLISLFLNSYAQKNNVDKVAAVVGNGIILLSDLNQQYTQYLYQGNQPNPSIKCMILQQTLTQKLLKQQAEIDSVMVEDNQVDDEVNRRMRTMMQRAGGQERLESFLNKSLLQYKDEMRPSIKDELQAQKMQSKITEHINVTPMEVEKYFKSLGDSVPEFNTEVEVGEVILNPQLTKAEKERFRDKIEALRLRIKGGEDFGALAKAYSEDPGSVGDGGDLGFFDRNQMAKEFTSWAFKLKAGEMSPVFETEFGFHILQVIERRGEQVHARHILIMPKSTQSSLDRVKLHADSIYNNLMAKKLSFAAAANLYSDNKETKYNGGMMLNAEDVQSRSTFIPLYKLDPSIFLVIDTMKVGSISKPNLFTGADGKQGYRLLYLKSKIPPHKANLAQDFPKIRDAAQADKINRTLSEWFEKRRESTFIKIDDEFETCPELKIWTKKTTETK</sequence>
<dbReference type="InterPro" id="IPR023058">
    <property type="entry name" value="PPIase_PpiC_CS"/>
</dbReference>
<keyword evidence="2 5" id="KW-0413">Isomerase</keyword>
<dbReference type="PANTHER" id="PTHR47637:SF1">
    <property type="entry name" value="CHAPERONE SURA"/>
    <property type="match status" value="1"/>
</dbReference>
<keyword evidence="1 3" id="KW-0732">Signal</keyword>
<evidence type="ECO:0000313" key="6">
    <source>
        <dbReference type="Proteomes" id="UP000645390"/>
    </source>
</evidence>
<dbReference type="SUPFAM" id="SSF54534">
    <property type="entry name" value="FKBP-like"/>
    <property type="match status" value="2"/>
</dbReference>
<dbReference type="EMBL" id="BMDJ01000001">
    <property type="protein sequence ID" value="GGI22285.1"/>
    <property type="molecule type" value="Genomic_DNA"/>
</dbReference>
<gene>
    <name evidence="5" type="ORF">GCM10008119_01880</name>
</gene>
<reference evidence="6" key="1">
    <citation type="journal article" date="2019" name="Int. J. Syst. Evol. Microbiol.">
        <title>The Global Catalogue of Microorganisms (GCM) 10K type strain sequencing project: providing services to taxonomists for standard genome sequencing and annotation.</title>
        <authorList>
            <consortium name="The Broad Institute Genomics Platform"/>
            <consortium name="The Broad Institute Genome Sequencing Center for Infectious Disease"/>
            <person name="Wu L."/>
            <person name="Ma J."/>
        </authorList>
    </citation>
    <scope>NUCLEOTIDE SEQUENCE [LARGE SCALE GENOMIC DNA]</scope>
    <source>
        <strain evidence="6">CCM 8939</strain>
    </source>
</reference>